<accession>A0A1R1YLP2</accession>
<gene>
    <name evidence="1" type="ORF">AYI69_g2737</name>
</gene>
<dbReference type="OrthoDB" id="10276272at2759"/>
<dbReference type="AlphaFoldDB" id="A0A1R1YLP2"/>
<protein>
    <submittedName>
        <fullName evidence="1">Uncharacterized protein</fullName>
    </submittedName>
</protein>
<organism evidence="1 2">
    <name type="scientific">Smittium culicis</name>
    <dbReference type="NCBI Taxonomy" id="133412"/>
    <lineage>
        <taxon>Eukaryota</taxon>
        <taxon>Fungi</taxon>
        <taxon>Fungi incertae sedis</taxon>
        <taxon>Zoopagomycota</taxon>
        <taxon>Kickxellomycotina</taxon>
        <taxon>Harpellomycetes</taxon>
        <taxon>Harpellales</taxon>
        <taxon>Legeriomycetaceae</taxon>
        <taxon>Smittium</taxon>
    </lineage>
</organism>
<comment type="caution">
    <text evidence="1">The sequence shown here is derived from an EMBL/GenBank/DDBJ whole genome shotgun (WGS) entry which is preliminary data.</text>
</comment>
<proteinExistence type="predicted"/>
<name>A0A1R1YLP2_9FUNG</name>
<evidence type="ECO:0000313" key="2">
    <source>
        <dbReference type="Proteomes" id="UP000187429"/>
    </source>
</evidence>
<evidence type="ECO:0000313" key="1">
    <source>
        <dbReference type="EMBL" id="OMJ27814.1"/>
    </source>
</evidence>
<sequence length="113" mass="13433">MYELKAMLLIMEKDLSFKIPKYIRARRKAEITEYISDVLQSLYRDEPIDKYEKLINLICAFNGIANISKEVDGIEFTHFRWRDGNDYILKGIDIKKHHEFRHLLSQVLTKGID</sequence>
<keyword evidence="2" id="KW-1185">Reference proteome</keyword>
<reference evidence="2" key="1">
    <citation type="submission" date="2017-01" db="EMBL/GenBank/DDBJ databases">
        <authorList>
            <person name="Wang Y."/>
            <person name="White M."/>
            <person name="Kvist S."/>
            <person name="Moncalvo J.-M."/>
        </authorList>
    </citation>
    <scope>NUCLEOTIDE SEQUENCE [LARGE SCALE GENOMIC DNA]</scope>
    <source>
        <strain evidence="2">ID-206-W2</strain>
    </source>
</reference>
<dbReference type="EMBL" id="LSSM01000818">
    <property type="protein sequence ID" value="OMJ27814.1"/>
    <property type="molecule type" value="Genomic_DNA"/>
</dbReference>
<dbReference type="Proteomes" id="UP000187429">
    <property type="component" value="Unassembled WGS sequence"/>
</dbReference>